<dbReference type="Proteomes" id="UP000282438">
    <property type="component" value="Chromosome"/>
</dbReference>
<evidence type="ECO:0000313" key="1">
    <source>
        <dbReference type="EMBL" id="AZN37226.1"/>
    </source>
</evidence>
<reference evidence="1 2" key="1">
    <citation type="submission" date="2018-12" db="EMBL/GenBank/DDBJ databases">
        <title>Complete genome sequence of Iodobacter sp. H11R3.</title>
        <authorList>
            <person name="Bae J.-W."/>
        </authorList>
    </citation>
    <scope>NUCLEOTIDE SEQUENCE [LARGE SCALE GENOMIC DNA]</scope>
    <source>
        <strain evidence="1 2">H11R3</strain>
    </source>
</reference>
<name>A0A3S8ZUT8_9NEIS</name>
<evidence type="ECO:0000313" key="2">
    <source>
        <dbReference type="Proteomes" id="UP000282438"/>
    </source>
</evidence>
<dbReference type="EMBL" id="CP034433">
    <property type="protein sequence ID" value="AZN37226.1"/>
    <property type="molecule type" value="Genomic_DNA"/>
</dbReference>
<dbReference type="OrthoDB" id="8526168at2"/>
<dbReference type="AlphaFoldDB" id="A0A3S8ZUT8"/>
<proteinExistence type="predicted"/>
<sequence length="515" mass="57077">MSHCTLFLSNTRLIAFYLEKGRLIERARFALDDDWAAAFSGFLDAWKEDIFSLLVDVVEEDFQLESIPHLGRNDRNALLARRLDQNYRITPYRRAFVQAFAQSGAQDKVLMSALTLAAPIDAVVDALLAKKMVLQGIYSAALLAGEMLHRSGLSLSHYLLVSFTPGGGMRQSYLAADGLKFSRVSSLPEGTNLQDAGRLAEVIVLEALRARQYLSTLRLLGREDKLQLAVLAPGGVDYQPAMSQCLASSSEAAQFVLSDVPLGLLADKLHLPKADSLLHLLCSWLELYPPANHYGQGRHLIYAIWRKRGIFLRRASYLCLFLAFVWGALAVLEATEIQASINQSFKNKGRIDERLRHFNLLLEQSQASDPAAMKGTVELYTKEFLTWPDMDSQAQQVSGVLLDFPEIVLDELYWQSGRAPADPAAQVADASVPAALPSVLELKGRVEPFDLQYRQALASVERLSVRLSGLPGVKVQPVTLPLNTSSKSGVEGRPLLQDSKRVDFVLRLSWEQKAP</sequence>
<dbReference type="KEGG" id="iod:EJO50_12465"/>
<gene>
    <name evidence="1" type="ORF">EJO50_12465</name>
</gene>
<dbReference type="RefSeq" id="WP_125974632.1">
    <property type="nucleotide sequence ID" value="NZ_CP034433.1"/>
</dbReference>
<accession>A0A3S8ZUT8</accession>
<organism evidence="1 2">
    <name type="scientific">Iodobacter ciconiae</name>
    <dbReference type="NCBI Taxonomy" id="2496266"/>
    <lineage>
        <taxon>Bacteria</taxon>
        <taxon>Pseudomonadati</taxon>
        <taxon>Pseudomonadota</taxon>
        <taxon>Betaproteobacteria</taxon>
        <taxon>Neisseriales</taxon>
        <taxon>Chitinibacteraceae</taxon>
        <taxon>Iodobacter</taxon>
    </lineage>
</organism>
<keyword evidence="2" id="KW-1185">Reference proteome</keyword>
<protein>
    <submittedName>
        <fullName evidence="1">Uncharacterized protein</fullName>
    </submittedName>
</protein>